<dbReference type="InterPro" id="IPR036880">
    <property type="entry name" value="Kunitz_BPTI_sf"/>
</dbReference>
<dbReference type="GO" id="GO:0004867">
    <property type="term" value="F:serine-type endopeptidase inhibitor activity"/>
    <property type="evidence" value="ECO:0007669"/>
    <property type="project" value="UniProtKB-KW"/>
</dbReference>
<keyword evidence="4" id="KW-0722">Serine protease inhibitor</keyword>
<dbReference type="PANTHER" id="PTHR10083:SF376">
    <property type="entry name" value="SERINE PEPTIDASE INHIBITOR, KUNITZ TYPE, 3"/>
    <property type="match status" value="1"/>
</dbReference>
<comment type="subcellular location">
    <subcellularLocation>
        <location evidence="1">Secreted</location>
    </subcellularLocation>
</comment>
<dbReference type="WBParaSite" id="TREG1_65150.1">
    <property type="protein sequence ID" value="TREG1_65150.1"/>
    <property type="gene ID" value="TREG1_65150"/>
</dbReference>
<keyword evidence="8" id="KW-1185">Reference proteome</keyword>
<dbReference type="PROSITE" id="PS50279">
    <property type="entry name" value="BPTI_KUNITZ_2"/>
    <property type="match status" value="2"/>
</dbReference>
<dbReference type="InterPro" id="IPR002223">
    <property type="entry name" value="Kunitz_BPTI"/>
</dbReference>
<protein>
    <recommendedName>
        <fullName evidence="7">BPTI/Kunitz inhibitor domain-containing protein</fullName>
    </recommendedName>
</protein>
<feature type="signal peptide" evidence="6">
    <location>
        <begin position="1"/>
        <end position="16"/>
    </location>
</feature>
<dbReference type="Pfam" id="PF00014">
    <property type="entry name" value="Kunitz_BPTI"/>
    <property type="match status" value="2"/>
</dbReference>
<keyword evidence="6" id="KW-0732">Signal</keyword>
<keyword evidence="5" id="KW-1015">Disulfide bond</keyword>
<feature type="domain" description="BPTI/Kunitz inhibitor" evidence="7">
    <location>
        <begin position="83"/>
        <end position="133"/>
    </location>
</feature>
<evidence type="ECO:0000256" key="6">
    <source>
        <dbReference type="SAM" id="SignalP"/>
    </source>
</evidence>
<proteinExistence type="predicted"/>
<dbReference type="SMART" id="SM00131">
    <property type="entry name" value="KU"/>
    <property type="match status" value="2"/>
</dbReference>
<sequence>MFGLVLLMLLLHKCSSSLNKICFYREDEGSGNHPLEKYYYNATIGECMTFTYYGDGGNDNNFFAKDVCEQTCNSSGIFDRRNCQKPHSRGFCFEHTYNFYYDPESKRCENFAWLECGTNENNFKSYEECEAKCGSAYVFFIYFYH</sequence>
<keyword evidence="3" id="KW-0646">Protease inhibitor</keyword>
<evidence type="ECO:0000256" key="1">
    <source>
        <dbReference type="ARBA" id="ARBA00004613"/>
    </source>
</evidence>
<organism evidence="8 9">
    <name type="scientific">Trichobilharzia regenti</name>
    <name type="common">Nasal bird schistosome</name>
    <dbReference type="NCBI Taxonomy" id="157069"/>
    <lineage>
        <taxon>Eukaryota</taxon>
        <taxon>Metazoa</taxon>
        <taxon>Spiralia</taxon>
        <taxon>Lophotrochozoa</taxon>
        <taxon>Platyhelminthes</taxon>
        <taxon>Trematoda</taxon>
        <taxon>Digenea</taxon>
        <taxon>Strigeidida</taxon>
        <taxon>Schistosomatoidea</taxon>
        <taxon>Schistosomatidae</taxon>
        <taxon>Trichobilharzia</taxon>
    </lineage>
</organism>
<dbReference type="CDD" id="cd00109">
    <property type="entry name" value="Kunitz-type"/>
    <property type="match status" value="1"/>
</dbReference>
<dbReference type="CDD" id="cd22593">
    <property type="entry name" value="Kunitz_conkunitzin"/>
    <property type="match status" value="1"/>
</dbReference>
<reference evidence="9" key="2">
    <citation type="submission" date="2023-11" db="UniProtKB">
        <authorList>
            <consortium name="WormBaseParasite"/>
        </authorList>
    </citation>
    <scope>IDENTIFICATION</scope>
</reference>
<dbReference type="GO" id="GO:0005615">
    <property type="term" value="C:extracellular space"/>
    <property type="evidence" value="ECO:0007669"/>
    <property type="project" value="TreeGrafter"/>
</dbReference>
<evidence type="ECO:0000256" key="4">
    <source>
        <dbReference type="ARBA" id="ARBA00022900"/>
    </source>
</evidence>
<name>A0AA85K5L9_TRIRE</name>
<feature type="chain" id="PRO_5041714343" description="BPTI/Kunitz inhibitor domain-containing protein" evidence="6">
    <location>
        <begin position="17"/>
        <end position="145"/>
    </location>
</feature>
<accession>A0AA85K5L9</accession>
<evidence type="ECO:0000313" key="8">
    <source>
        <dbReference type="Proteomes" id="UP000050795"/>
    </source>
</evidence>
<dbReference type="Proteomes" id="UP000050795">
    <property type="component" value="Unassembled WGS sequence"/>
</dbReference>
<evidence type="ECO:0000256" key="2">
    <source>
        <dbReference type="ARBA" id="ARBA00022525"/>
    </source>
</evidence>
<feature type="domain" description="BPTI/Kunitz inhibitor" evidence="7">
    <location>
        <begin position="22"/>
        <end position="72"/>
    </location>
</feature>
<evidence type="ECO:0000256" key="3">
    <source>
        <dbReference type="ARBA" id="ARBA00022690"/>
    </source>
</evidence>
<dbReference type="SUPFAM" id="SSF57362">
    <property type="entry name" value="BPTI-like"/>
    <property type="match status" value="2"/>
</dbReference>
<evidence type="ECO:0000313" key="9">
    <source>
        <dbReference type="WBParaSite" id="TREG1_65150.1"/>
    </source>
</evidence>
<evidence type="ECO:0000256" key="5">
    <source>
        <dbReference type="ARBA" id="ARBA00023157"/>
    </source>
</evidence>
<dbReference type="PANTHER" id="PTHR10083">
    <property type="entry name" value="KUNITZ-TYPE PROTEASE INHIBITOR-RELATED"/>
    <property type="match status" value="1"/>
</dbReference>
<dbReference type="InterPro" id="IPR050098">
    <property type="entry name" value="TFPI/VKTCI-like"/>
</dbReference>
<reference evidence="8" key="1">
    <citation type="submission" date="2022-06" db="EMBL/GenBank/DDBJ databases">
        <authorList>
            <person name="Berger JAMES D."/>
            <person name="Berger JAMES D."/>
        </authorList>
    </citation>
    <scope>NUCLEOTIDE SEQUENCE [LARGE SCALE GENOMIC DNA]</scope>
</reference>
<dbReference type="AlphaFoldDB" id="A0AA85K5L9"/>
<evidence type="ECO:0000259" key="7">
    <source>
        <dbReference type="PROSITE" id="PS50279"/>
    </source>
</evidence>
<dbReference type="Gene3D" id="4.10.410.10">
    <property type="entry name" value="Pancreatic trypsin inhibitor Kunitz domain"/>
    <property type="match status" value="2"/>
</dbReference>
<keyword evidence="2" id="KW-0964">Secreted</keyword>